<feature type="domain" description="Core" evidence="2">
    <location>
        <begin position="22"/>
        <end position="123"/>
    </location>
</feature>
<dbReference type="EMBL" id="MASI01000001">
    <property type="protein sequence ID" value="ODA68815.1"/>
    <property type="molecule type" value="Genomic_DNA"/>
</dbReference>
<name>A0A1E2S3A7_9HYPH</name>
<dbReference type="InterPro" id="IPR035903">
    <property type="entry name" value="HesB-like_dom_sf"/>
</dbReference>
<evidence type="ECO:0000313" key="4">
    <source>
        <dbReference type="Proteomes" id="UP000095087"/>
    </source>
</evidence>
<comment type="similarity">
    <text evidence="1">Belongs to the HesB/IscA family.</text>
</comment>
<keyword evidence="4" id="KW-1185">Reference proteome</keyword>
<dbReference type="GO" id="GO:0016226">
    <property type="term" value="P:iron-sulfur cluster assembly"/>
    <property type="evidence" value="ECO:0007669"/>
    <property type="project" value="InterPro"/>
</dbReference>
<accession>A0A1E2S3A7</accession>
<dbReference type="Pfam" id="PF01521">
    <property type="entry name" value="Fe-S_biosyn"/>
    <property type="match status" value="1"/>
</dbReference>
<sequence>MKERPHTSYLDTMSTRPQPKVMTLSEAAAERVRTLMSRSDKPIAGLRVGVKNGGCAGMEYTMEYAESADPMDEVVEDKGVKLLIDPKAVLFLLGTEMDYRTDRLTSGFVFNNPNQTSACGCGESVELTPAAEAARRGFEPTQRAS</sequence>
<dbReference type="PANTHER" id="PTHR10072:SF41">
    <property type="entry name" value="IRON-SULFUR CLUSTER ASSEMBLY 1 HOMOLOG, MITOCHONDRIAL"/>
    <property type="match status" value="1"/>
</dbReference>
<dbReference type="FunFam" id="2.60.300.12:FF:000001">
    <property type="entry name" value="Iron-binding protein IscA"/>
    <property type="match status" value="1"/>
</dbReference>
<dbReference type="GO" id="GO:0005829">
    <property type="term" value="C:cytosol"/>
    <property type="evidence" value="ECO:0007669"/>
    <property type="project" value="TreeGrafter"/>
</dbReference>
<dbReference type="Gene3D" id="2.60.300.12">
    <property type="entry name" value="HesB-like domain"/>
    <property type="match status" value="1"/>
</dbReference>
<dbReference type="InterPro" id="IPR000361">
    <property type="entry name" value="ATAP_core_dom"/>
</dbReference>
<dbReference type="Proteomes" id="UP000095087">
    <property type="component" value="Unassembled WGS sequence"/>
</dbReference>
<proteinExistence type="inferred from homology"/>
<dbReference type="PANTHER" id="PTHR10072">
    <property type="entry name" value="IRON-SULFUR CLUSTER ASSEMBLY PROTEIN"/>
    <property type="match status" value="1"/>
</dbReference>
<comment type="caution">
    <text evidence="3">The sequence shown here is derived from an EMBL/GenBank/DDBJ whole genome shotgun (WGS) entry which is preliminary data.</text>
</comment>
<dbReference type="InterPro" id="IPR016092">
    <property type="entry name" value="ATAP"/>
</dbReference>
<dbReference type="NCBIfam" id="TIGR00049">
    <property type="entry name" value="iron-sulfur cluster assembly accessory protein"/>
    <property type="match status" value="1"/>
</dbReference>
<dbReference type="InterPro" id="IPR050322">
    <property type="entry name" value="Fe-S_cluster_asmbl/transfer"/>
</dbReference>
<reference evidence="3 4" key="1">
    <citation type="submission" date="2016-07" db="EMBL/GenBank/DDBJ databases">
        <title>Draft genome sequence of Methyloligella halotolerans C2T (VKM B-2706T=CCUG 61687T=DSM 25045T), a halotolerant polyhydroxybutyrate accumulating methylotroph.</title>
        <authorList>
            <person name="Vasilenko O.V."/>
            <person name="Doronina N.V."/>
            <person name="Poroshina M.N."/>
            <person name="Tarlachkov S.V."/>
            <person name="Trotsenko Y.A."/>
        </authorList>
    </citation>
    <scope>NUCLEOTIDE SEQUENCE [LARGE SCALE GENOMIC DNA]</scope>
    <source>
        <strain evidence="3 4">VKM B-2706</strain>
    </source>
</reference>
<dbReference type="PATRIC" id="fig|1177755.3.peg.648"/>
<dbReference type="SUPFAM" id="SSF89360">
    <property type="entry name" value="HesB-like domain"/>
    <property type="match status" value="1"/>
</dbReference>
<protein>
    <submittedName>
        <fullName evidence="3">Iron-binding protein IscA</fullName>
    </submittedName>
</protein>
<gene>
    <name evidence="3" type="ORF">A7A08_00649</name>
</gene>
<dbReference type="GO" id="GO:0051537">
    <property type="term" value="F:2 iron, 2 sulfur cluster binding"/>
    <property type="evidence" value="ECO:0007669"/>
    <property type="project" value="TreeGrafter"/>
</dbReference>
<dbReference type="STRING" id="1177755.A7A08_00649"/>
<dbReference type="AlphaFoldDB" id="A0A1E2S3A7"/>
<evidence type="ECO:0000256" key="1">
    <source>
        <dbReference type="ARBA" id="ARBA00006718"/>
    </source>
</evidence>
<organism evidence="3 4">
    <name type="scientific">Methyloligella halotolerans</name>
    <dbReference type="NCBI Taxonomy" id="1177755"/>
    <lineage>
        <taxon>Bacteria</taxon>
        <taxon>Pseudomonadati</taxon>
        <taxon>Pseudomonadota</taxon>
        <taxon>Alphaproteobacteria</taxon>
        <taxon>Hyphomicrobiales</taxon>
        <taxon>Hyphomicrobiaceae</taxon>
        <taxon>Methyloligella</taxon>
    </lineage>
</organism>
<evidence type="ECO:0000313" key="3">
    <source>
        <dbReference type="EMBL" id="ODA68815.1"/>
    </source>
</evidence>
<evidence type="ECO:0000259" key="2">
    <source>
        <dbReference type="Pfam" id="PF01521"/>
    </source>
</evidence>